<organism evidence="5 6">
    <name type="scientific">Plasmodium knowlesi (strain H)</name>
    <dbReference type="NCBI Taxonomy" id="5851"/>
    <lineage>
        <taxon>Eukaryota</taxon>
        <taxon>Sar</taxon>
        <taxon>Alveolata</taxon>
        <taxon>Apicomplexa</taxon>
        <taxon>Aconoidasida</taxon>
        <taxon>Haemosporida</taxon>
        <taxon>Plasmodiidae</taxon>
        <taxon>Plasmodium</taxon>
        <taxon>Plasmodium (Plasmodium)</taxon>
    </lineage>
</organism>
<dbReference type="Proteomes" id="UP000182142">
    <property type="component" value="Unassembled WGS sequence"/>
</dbReference>
<feature type="domain" description="Schizont-infected cell agglutination extracellular beta" evidence="2">
    <location>
        <begin position="1447"/>
        <end position="1631"/>
    </location>
</feature>
<name>A0A193R642_PLAKH</name>
<dbReference type="Pfam" id="PF12878">
    <property type="entry name" value="SICA_beta"/>
    <property type="match status" value="6"/>
</dbReference>
<feature type="domain" description="Schizont-infected cell agglutination extracellular beta" evidence="2">
    <location>
        <begin position="718"/>
        <end position="878"/>
    </location>
</feature>
<feature type="transmembrane region" description="Helical" evidence="1">
    <location>
        <begin position="958"/>
        <end position="982"/>
    </location>
</feature>
<evidence type="ECO:0000259" key="4">
    <source>
        <dbReference type="Pfam" id="PF12887"/>
    </source>
</evidence>
<proteinExistence type="predicted"/>
<dbReference type="InterPro" id="IPR024288">
    <property type="entry name" value="SICA_C"/>
</dbReference>
<keyword evidence="1" id="KW-0472">Membrane</keyword>
<gene>
    <name evidence="5" type="ORF">PKNA1_H1_0322000</name>
</gene>
<feature type="domain" description="Schizont-infected cell agglutination extracellular beta" evidence="2">
    <location>
        <begin position="513"/>
        <end position="677"/>
    </location>
</feature>
<dbReference type="PANTHER" id="PTHR45134">
    <property type="entry name" value="OS08G0543275 PROTEIN"/>
    <property type="match status" value="1"/>
</dbReference>
<feature type="domain" description="Schizont-infected cell agglutination C-terminal" evidence="3">
    <location>
        <begin position="1690"/>
        <end position="1831"/>
    </location>
</feature>
<evidence type="ECO:0000259" key="3">
    <source>
        <dbReference type="Pfam" id="PF12879"/>
    </source>
</evidence>
<evidence type="ECO:0000313" key="5">
    <source>
        <dbReference type="EMBL" id="SBO29352.1"/>
    </source>
</evidence>
<sequence>MAGKFSNVLAKWIGNTGQKSDTAYATLQEEMKKMFEQLGDYLGDMTNDRDVAAACVDAGQKYQSNGRIQDKEICKALVRALYWMNRRGRWSAGAKGKDEAGGESLKELNQYLRCIVGYSAMVRLLSNKRDVEKIVETVQKAAAEPVKGGGAGGEKGTLNEKCNWVTYEDISLGTQILGKPLAEWVQNLNSKAGIMSLYLTWTLRDQGTGTERQEIDENKDQKKGVMELLGEKKAASLQEKVVAGVPTSPPAGAASPEGKLQQFLQNAESCKAEDSNNVQNCLKKKLELAVGGSECKSSSSFCSRLECVLKKKKGLDGSSTGKTTNDDEVRGAVKTEVTSFDSALSTSAGNANDIDTLCNGITCPNDNANDCVSKTTCKIMAKALKNIHQIKKENGSPSKGDGENDRIFRSTIRCVALNAFIHKLKEQANEGGYVCAVEEGITEAFEVGGTQRSTWCKGSGNEKGSCEECGKDHQCVSTDVGGIKPWEEVMKELNNESNTKVKSTLEGLHSQATLCDRLHCAINQWKKTKGTPQTQINDEEFWTTNVKNLWDELAKKMKETNGKVNGQCDSFETEAEEAACKYLHAGLEHLYNTTTTSSSSGTANSEVLDNPSFRQTMGCFLLHSYAKYMQSKATCNIEKGITQAFESWNRSTTGKCNNGSCVPCKWADNAQLDSCNVPAGTGGNTSLTENVMKKLEMFVNEKDSNISAMLTKINKRDNLCDHMKCIATHLNSSTGQQQQQPSNTTANEFWEKSVKKLWEDLAEAMMHTNGNGTGTECNGFDNPSAERACNYLHAGFEKLKSISSSTATNGGDYPILSKDSSFVQTVGCFLLHSYAEHMEKKSTCVITAGIKQAFDTAGTNGISVPCQWNDDDYDTCRIITNGGSGSTTPTKVKPKVKGMVEGNDPDTDSIIKNINEMKTLCDGLKCIASHLNSPNAQKNFPNVVRGETTLHMYIHMYVYMYIYVYMCTCVHIYVYIYTYIYLHIYVYVRMYTYTCIHVHAHMYAYAFMHMHIYIFYSTLQTQFWESGGEVGQLWTELSEAMLQNVDKDNGGPCRTMDDGSATGSGAANGTRPATKPEKKACNYLHAGFNRLKENLTQDATKYPILSQHPSLRQTMGCFLLKEYAKQMQGKSTCLIESGIKKAFKVGGAVLKGTCNGGASGTEPCVPCQWKEKDYDNCQITTNGNAQTKVTQKLTLVKDKIDGTATTTMEQVNKMTSLCQQLQCAASNWFKNHSNVNSGTPTKKDWNEISGVVEAELRNLLEEMSKKNDDSTFNQYCNDVGSPTNDTKGEITAKQKACRLFASGLKHISDIKKDKGQDPDVPLIKTMMCAALNLYADELISKSTDQCPLDGTKLGQAIKHAFGKSNDIMGNKTASSCSVGTNDPNSCFICERQNPFSPCKIGSDEIKSNMTELIKENDKTNTTNNRTDPNNSTPNMEKTLDKINSKDTFCTQVQCAIKQHYNKNKNKNGQAGVMATPNWSEIENDAKGELSKLLGHMLQPSEQNAVTQYCQDYDWYTLGHKQSKTNKAACLLFASGLKHIYNHGNGRVKSPVKGPSFGQTMGCLFLKEYAKQLIDLADKEKKHKVHPKCSVEDGINYAFGKSNAIMNATPPCDKSSNSCFECKLNDYEDCKIGTANVKDKVKSLLQSEQNLMEETLSNTLCPILPMDLLTPFLPLAPVSIGLSAMAYYLWKYFGPLGKGGPRFRRSPAEIRGPSVQEQVLDHVDAGASHEYRLVKERKPPSAPTRTKRSAGVNRRTIIEIHFEVLDECQKGDTQLNQKDFLELLVQEFMGSEFMEEKQVPKEEVLMEGVPMESIPLEQVPMERVPSLGSGFMV</sequence>
<dbReference type="Pfam" id="PF12879">
    <property type="entry name" value="SICA_C"/>
    <property type="match status" value="1"/>
</dbReference>
<keyword evidence="1" id="KW-1133">Transmembrane helix</keyword>
<evidence type="ECO:0000256" key="1">
    <source>
        <dbReference type="SAM" id="Phobius"/>
    </source>
</evidence>
<dbReference type="EMBL" id="CWHR02000026">
    <property type="protein sequence ID" value="SBO29352.1"/>
    <property type="molecule type" value="Genomic_DNA"/>
</dbReference>
<dbReference type="InterPro" id="IPR024285">
    <property type="entry name" value="SICA_extracell_b"/>
</dbReference>
<feature type="transmembrane region" description="Helical" evidence="1">
    <location>
        <begin position="994"/>
        <end position="1016"/>
    </location>
</feature>
<dbReference type="Pfam" id="PF12887">
    <property type="entry name" value="SICA_alpha"/>
    <property type="match status" value="1"/>
</dbReference>
<evidence type="ECO:0000259" key="2">
    <source>
        <dbReference type="Pfam" id="PF12878"/>
    </source>
</evidence>
<protein>
    <submittedName>
        <fullName evidence="5">SICAvar, type I</fullName>
    </submittedName>
</protein>
<feature type="domain" description="Schizont-infected cell agglutination extracellular beta" evidence="2">
    <location>
        <begin position="1216"/>
        <end position="1400"/>
    </location>
</feature>
<feature type="domain" description="Schizont-infected cell agglutination extracellular alpha" evidence="4">
    <location>
        <begin position="10"/>
        <end position="184"/>
    </location>
</feature>
<dbReference type="PANTHER" id="PTHR45134:SF22">
    <property type="entry name" value="G-PROTEIN COUPLED RECEPTORS FAMILY 1 PROFILE DOMAIN-CONTAINING PROTEIN"/>
    <property type="match status" value="1"/>
</dbReference>
<dbReference type="InterPro" id="IPR024290">
    <property type="entry name" value="SICA_extracell_a"/>
</dbReference>
<feature type="domain" description="Schizont-infected cell agglutination extracellular beta" evidence="2">
    <location>
        <begin position="1021"/>
        <end position="1179"/>
    </location>
</feature>
<feature type="domain" description="Schizont-infected cell agglutination extracellular beta" evidence="2">
    <location>
        <begin position="300"/>
        <end position="473"/>
    </location>
</feature>
<evidence type="ECO:0000313" key="6">
    <source>
        <dbReference type="Proteomes" id="UP000182142"/>
    </source>
</evidence>
<keyword evidence="1" id="KW-0812">Transmembrane</keyword>
<reference evidence="6" key="1">
    <citation type="submission" date="2016-05" db="EMBL/GenBank/DDBJ databases">
        <authorList>
            <person name="Sharaf Hazem."/>
        </authorList>
    </citation>
    <scope>NUCLEOTIDE SEQUENCE [LARGE SCALE GENOMIC DNA]</scope>
    <source>
        <strain evidence="6">H</strain>
    </source>
</reference>
<accession>A0A193R642</accession>